<reference evidence="3 4" key="1">
    <citation type="submission" date="2020-04" db="EMBL/GenBank/DDBJ databases">
        <title>Nesterenkonia sp. nov., isolated from marine sediment.</title>
        <authorList>
            <person name="Zhang G."/>
        </authorList>
    </citation>
    <scope>NUCLEOTIDE SEQUENCE [LARGE SCALE GENOMIC DNA]</scope>
    <source>
        <strain evidence="3 4">MY13</strain>
    </source>
</reference>
<dbReference type="AlphaFoldDB" id="A0A7X8TGY1"/>
<dbReference type="RefSeq" id="WP_168885975.1">
    <property type="nucleotide sequence ID" value="NZ_JABAHY010000001.1"/>
</dbReference>
<evidence type="ECO:0000259" key="2">
    <source>
        <dbReference type="Pfam" id="PF08327"/>
    </source>
</evidence>
<protein>
    <recommendedName>
        <fullName evidence="2">Activator of Hsp90 ATPase homologue 1/2-like C-terminal domain-containing protein</fullName>
    </recommendedName>
</protein>
<dbReference type="Pfam" id="PF08327">
    <property type="entry name" value="AHSA1"/>
    <property type="match status" value="1"/>
</dbReference>
<keyword evidence="4" id="KW-1185">Reference proteome</keyword>
<accession>A0A7X8TGY1</accession>
<dbReference type="InterPro" id="IPR013538">
    <property type="entry name" value="ASHA1/2-like_C"/>
</dbReference>
<comment type="caution">
    <text evidence="3">The sequence shown here is derived from an EMBL/GenBank/DDBJ whole genome shotgun (WGS) entry which is preliminary data.</text>
</comment>
<comment type="similarity">
    <text evidence="1">Belongs to the AHA1 family.</text>
</comment>
<dbReference type="EMBL" id="JABAHY010000001">
    <property type="protein sequence ID" value="NLS08466.1"/>
    <property type="molecule type" value="Genomic_DNA"/>
</dbReference>
<dbReference type="SUPFAM" id="SSF55961">
    <property type="entry name" value="Bet v1-like"/>
    <property type="match status" value="1"/>
</dbReference>
<sequence>MNTAKLETPGLGAMTRDGERGSVRFERRLSTSVEDAWAAVSDPERIARWFAPVTVEGKEWITYWDDGREYAKGQIQRCEPQRLIEVSWKATDDSMALADTVLRVSLEKDDDAVVLRLEHEQLMAKDLVLYGPGWHTYLDRLPDGDSSFDWGERFSSLQPIYQELFDTL</sequence>
<dbReference type="Gene3D" id="3.30.530.20">
    <property type="match status" value="1"/>
</dbReference>
<gene>
    <name evidence="3" type="ORF">HGQ17_00275</name>
</gene>
<dbReference type="InterPro" id="IPR023393">
    <property type="entry name" value="START-like_dom_sf"/>
</dbReference>
<name>A0A7X8TGY1_9MICC</name>
<dbReference type="Proteomes" id="UP000523139">
    <property type="component" value="Unassembled WGS sequence"/>
</dbReference>
<evidence type="ECO:0000313" key="4">
    <source>
        <dbReference type="Proteomes" id="UP000523139"/>
    </source>
</evidence>
<evidence type="ECO:0000256" key="1">
    <source>
        <dbReference type="ARBA" id="ARBA00006817"/>
    </source>
</evidence>
<evidence type="ECO:0000313" key="3">
    <source>
        <dbReference type="EMBL" id="NLS08466.1"/>
    </source>
</evidence>
<organism evidence="3 4">
    <name type="scientific">Nesterenkonia sedimenti</name>
    <dbReference type="NCBI Taxonomy" id="1463632"/>
    <lineage>
        <taxon>Bacteria</taxon>
        <taxon>Bacillati</taxon>
        <taxon>Actinomycetota</taxon>
        <taxon>Actinomycetes</taxon>
        <taxon>Micrococcales</taxon>
        <taxon>Micrococcaceae</taxon>
        <taxon>Nesterenkonia</taxon>
    </lineage>
</organism>
<proteinExistence type="inferred from homology"/>
<feature type="domain" description="Activator of Hsp90 ATPase homologue 1/2-like C-terminal" evidence="2">
    <location>
        <begin position="31"/>
        <end position="141"/>
    </location>
</feature>